<dbReference type="Proteomes" id="UP000807371">
    <property type="component" value="Unassembled WGS sequence"/>
</dbReference>
<reference evidence="1 2" key="1">
    <citation type="submission" date="2020-09" db="EMBL/GenBank/DDBJ databases">
        <title>Biosynthesis of the nuclear factor of activated T cells inhibitor NFAT-133 and its congeners in Streptomyces pactum.</title>
        <authorList>
            <person name="Zhou W."/>
            <person name="Posri P."/>
            <person name="Abugrain M.E."/>
            <person name="Weisberg A.J."/>
            <person name="Chang J.H."/>
            <person name="Mahmud T."/>
        </authorList>
    </citation>
    <scope>NUCLEOTIDE SEQUENCE [LARGE SCALE GENOMIC DNA]</scope>
    <source>
        <strain evidence="1 2">ATCC 27456</strain>
    </source>
</reference>
<proteinExistence type="predicted"/>
<name>A0ABS0NF12_9ACTN</name>
<evidence type="ECO:0000313" key="2">
    <source>
        <dbReference type="Proteomes" id="UP000807371"/>
    </source>
</evidence>
<dbReference type="EMBL" id="JACYXC010000001">
    <property type="protein sequence ID" value="MBH5333789.1"/>
    <property type="molecule type" value="Genomic_DNA"/>
</dbReference>
<gene>
    <name evidence="1" type="ORF">IHE55_02800</name>
</gene>
<evidence type="ECO:0000313" key="1">
    <source>
        <dbReference type="EMBL" id="MBH5333789.1"/>
    </source>
</evidence>
<sequence length="93" mass="10334">MRRHVYEAAYRVPGWVRDDEVTCDLDAHPHGDHHGCVGELTRTTALWARWPGGTEAAALVALPYCTSRSPGGDPDACFLHAGHRGGHSWERFR</sequence>
<protein>
    <submittedName>
        <fullName evidence="1">Uncharacterized protein</fullName>
    </submittedName>
</protein>
<dbReference type="RefSeq" id="WP_197987561.1">
    <property type="nucleotide sequence ID" value="NZ_JACYXC010000001.1"/>
</dbReference>
<comment type="caution">
    <text evidence="1">The sequence shown here is derived from an EMBL/GenBank/DDBJ whole genome shotgun (WGS) entry which is preliminary data.</text>
</comment>
<keyword evidence="2" id="KW-1185">Reference proteome</keyword>
<accession>A0ABS0NF12</accession>
<organism evidence="1 2">
    <name type="scientific">Streptomyces pactum</name>
    <dbReference type="NCBI Taxonomy" id="68249"/>
    <lineage>
        <taxon>Bacteria</taxon>
        <taxon>Bacillati</taxon>
        <taxon>Actinomycetota</taxon>
        <taxon>Actinomycetes</taxon>
        <taxon>Kitasatosporales</taxon>
        <taxon>Streptomycetaceae</taxon>
        <taxon>Streptomyces</taxon>
    </lineage>
</organism>